<feature type="transmembrane region" description="Helical" evidence="2">
    <location>
        <begin position="7"/>
        <end position="26"/>
    </location>
</feature>
<accession>A0ABS3VZE4</accession>
<reference evidence="3 4" key="1">
    <citation type="submission" date="2019-12" db="EMBL/GenBank/DDBJ databases">
        <title>Whole genome sequencing of endophytic Actinobacterium Micromonospora sp. MPMI6T.</title>
        <authorList>
            <person name="Evv R."/>
            <person name="Podile A.R."/>
        </authorList>
    </citation>
    <scope>NUCLEOTIDE SEQUENCE [LARGE SCALE GENOMIC DNA]</scope>
    <source>
        <strain evidence="3 4">MPMI6</strain>
    </source>
</reference>
<protein>
    <submittedName>
        <fullName evidence="3">Uncharacterized protein</fullName>
    </submittedName>
</protein>
<feature type="transmembrane region" description="Helical" evidence="2">
    <location>
        <begin position="32"/>
        <end position="52"/>
    </location>
</feature>
<evidence type="ECO:0000313" key="3">
    <source>
        <dbReference type="EMBL" id="MBO4209734.1"/>
    </source>
</evidence>
<keyword evidence="2" id="KW-0812">Transmembrane</keyword>
<evidence type="ECO:0000313" key="4">
    <source>
        <dbReference type="Proteomes" id="UP000823521"/>
    </source>
</evidence>
<sequence>MTKVAGIAVVSVGVVLGLIAVVWGAAGVEAASWVLGSIGGAVAVVTLLAPLAGDRHPAPGGSGGVARLPAGLRMLLARIVNHRKPVAVAVTVLLVGALVLWISREPGGEVPAQRPGAAVGATGSGGVTGSAGTRSWPARIANAPSGTFAYRGPFTGADDRRAERSYFLDDPLHVVCQERQGRMITDRATGARSAIWNRLDNDLWVSNLYTDLPQDEAGAVRLGIPACT</sequence>
<name>A0ABS3VZE4_MICEH</name>
<evidence type="ECO:0000256" key="2">
    <source>
        <dbReference type="SAM" id="Phobius"/>
    </source>
</evidence>
<keyword evidence="2" id="KW-1133">Transmembrane helix</keyword>
<dbReference type="EMBL" id="WVUH01000342">
    <property type="protein sequence ID" value="MBO4209734.1"/>
    <property type="molecule type" value="Genomic_DNA"/>
</dbReference>
<organism evidence="3 4">
    <name type="scientific">Micromonospora echinofusca</name>
    <dbReference type="NCBI Taxonomy" id="47858"/>
    <lineage>
        <taxon>Bacteria</taxon>
        <taxon>Bacillati</taxon>
        <taxon>Actinomycetota</taxon>
        <taxon>Actinomycetes</taxon>
        <taxon>Micromonosporales</taxon>
        <taxon>Micromonosporaceae</taxon>
        <taxon>Micromonospora</taxon>
    </lineage>
</organism>
<proteinExistence type="predicted"/>
<comment type="caution">
    <text evidence="3">The sequence shown here is derived from an EMBL/GenBank/DDBJ whole genome shotgun (WGS) entry which is preliminary data.</text>
</comment>
<dbReference type="RefSeq" id="WP_208816688.1">
    <property type="nucleotide sequence ID" value="NZ_WVUH01000342.1"/>
</dbReference>
<keyword evidence="4" id="KW-1185">Reference proteome</keyword>
<evidence type="ECO:0000256" key="1">
    <source>
        <dbReference type="SAM" id="MobiDB-lite"/>
    </source>
</evidence>
<gene>
    <name evidence="3" type="ORF">GSF22_27640</name>
</gene>
<feature type="region of interest" description="Disordered" evidence="1">
    <location>
        <begin position="111"/>
        <end position="134"/>
    </location>
</feature>
<feature type="transmembrane region" description="Helical" evidence="2">
    <location>
        <begin position="86"/>
        <end position="103"/>
    </location>
</feature>
<keyword evidence="2" id="KW-0472">Membrane</keyword>
<dbReference type="Proteomes" id="UP000823521">
    <property type="component" value="Unassembled WGS sequence"/>
</dbReference>